<reference evidence="3" key="1">
    <citation type="journal article" date="2019" name="Int. J. Syst. Evol. Microbiol.">
        <title>The Global Catalogue of Microorganisms (GCM) 10K type strain sequencing project: providing services to taxonomists for standard genome sequencing and annotation.</title>
        <authorList>
            <consortium name="The Broad Institute Genomics Platform"/>
            <consortium name="The Broad Institute Genome Sequencing Center for Infectious Disease"/>
            <person name="Wu L."/>
            <person name="Ma J."/>
        </authorList>
    </citation>
    <scope>NUCLEOTIDE SEQUENCE [LARGE SCALE GENOMIC DNA]</scope>
    <source>
        <strain evidence="3">TBRC 4489</strain>
    </source>
</reference>
<feature type="region of interest" description="Disordered" evidence="1">
    <location>
        <begin position="101"/>
        <end position="126"/>
    </location>
</feature>
<evidence type="ECO:0000256" key="1">
    <source>
        <dbReference type="SAM" id="MobiDB-lite"/>
    </source>
</evidence>
<proteinExistence type="predicted"/>
<evidence type="ECO:0000313" key="3">
    <source>
        <dbReference type="Proteomes" id="UP001595850"/>
    </source>
</evidence>
<organism evidence="2 3">
    <name type="scientific">Planomonospora corallina</name>
    <dbReference type="NCBI Taxonomy" id="1806052"/>
    <lineage>
        <taxon>Bacteria</taxon>
        <taxon>Bacillati</taxon>
        <taxon>Actinomycetota</taxon>
        <taxon>Actinomycetes</taxon>
        <taxon>Streptosporangiales</taxon>
        <taxon>Streptosporangiaceae</taxon>
        <taxon>Planomonospora</taxon>
    </lineage>
</organism>
<gene>
    <name evidence="2" type="ORF">ACFOWE_31280</name>
</gene>
<dbReference type="EMBL" id="JBHSBM010000060">
    <property type="protein sequence ID" value="MFC4062796.1"/>
    <property type="molecule type" value="Genomic_DNA"/>
</dbReference>
<evidence type="ECO:0000313" key="2">
    <source>
        <dbReference type="EMBL" id="MFC4062796.1"/>
    </source>
</evidence>
<comment type="caution">
    <text evidence="2">The sequence shown here is derived from an EMBL/GenBank/DDBJ whole genome shotgun (WGS) entry which is preliminary data.</text>
</comment>
<protein>
    <submittedName>
        <fullName evidence="2">Uncharacterized protein</fullName>
    </submittedName>
</protein>
<dbReference type="RefSeq" id="WP_377294233.1">
    <property type="nucleotide sequence ID" value="NZ_JBHSBM010000060.1"/>
</dbReference>
<accession>A0ABV8IFA1</accession>
<sequence>MTVLQPTHHLERYGRRRNGGRYVHVVRDGRYVPGGDNVALCGARLGWPATGGDVRAYRMICWRCETEEEGHAGVRESWLTRNVLGHVTRVRRRHAELERSAAEHLAALADDPGPEPAGRTGSEGPR</sequence>
<dbReference type="Proteomes" id="UP001595850">
    <property type="component" value="Unassembled WGS sequence"/>
</dbReference>
<name>A0ABV8IFA1_9ACTN</name>
<keyword evidence="3" id="KW-1185">Reference proteome</keyword>